<evidence type="ECO:0000256" key="6">
    <source>
        <dbReference type="ARBA" id="ARBA00023136"/>
    </source>
</evidence>
<evidence type="ECO:0000256" key="3">
    <source>
        <dbReference type="ARBA" id="ARBA00022692"/>
    </source>
</evidence>
<dbReference type="EMBL" id="OC894533">
    <property type="protein sequence ID" value="CAD7647462.1"/>
    <property type="molecule type" value="Genomic_DNA"/>
</dbReference>
<dbReference type="OrthoDB" id="19102at2759"/>
<sequence>MILFDILGSIGGDMSEVRDWFNRLPQFTRYWFGLSVALPIAGRIGLVSPYQMILTTDFIYKFHLWRPLTALFFYPMKFHFLINLYFLYSYSLRLETEHFIGRPADYLFLLIFNWISIVVSLIALPLNVMLLMDPMVLSVLYIWCNLNKEVIVNFW</sequence>
<evidence type="ECO:0000256" key="7">
    <source>
        <dbReference type="RuleBase" id="RU363059"/>
    </source>
</evidence>
<accession>A0A7R9QJ41</accession>
<dbReference type="PANTHER" id="PTHR11009">
    <property type="entry name" value="DER1-LIKE PROTEIN, DERLIN"/>
    <property type="match status" value="1"/>
</dbReference>
<protein>
    <recommendedName>
        <fullName evidence="7">Derlin</fullName>
    </recommendedName>
</protein>
<dbReference type="AlphaFoldDB" id="A0A7R9QJ41"/>
<evidence type="ECO:0000313" key="8">
    <source>
        <dbReference type="EMBL" id="CAD7647462.1"/>
    </source>
</evidence>
<dbReference type="EMBL" id="CAJPIZ010039958">
    <property type="protein sequence ID" value="CAG2121510.1"/>
    <property type="molecule type" value="Genomic_DNA"/>
</dbReference>
<dbReference type="InterPro" id="IPR035952">
    <property type="entry name" value="Rhomboid-like_sf"/>
</dbReference>
<evidence type="ECO:0000256" key="4">
    <source>
        <dbReference type="ARBA" id="ARBA00022824"/>
    </source>
</evidence>
<evidence type="ECO:0000256" key="1">
    <source>
        <dbReference type="ARBA" id="ARBA00004477"/>
    </source>
</evidence>
<feature type="transmembrane region" description="Helical" evidence="7">
    <location>
        <begin position="68"/>
        <end position="88"/>
    </location>
</feature>
<reference evidence="8" key="1">
    <citation type="submission" date="2020-11" db="EMBL/GenBank/DDBJ databases">
        <authorList>
            <person name="Tran Van P."/>
        </authorList>
    </citation>
    <scope>NUCLEOTIDE SEQUENCE</scope>
</reference>
<evidence type="ECO:0000256" key="5">
    <source>
        <dbReference type="ARBA" id="ARBA00022989"/>
    </source>
</evidence>
<evidence type="ECO:0000313" key="9">
    <source>
        <dbReference type="Proteomes" id="UP000759131"/>
    </source>
</evidence>
<dbReference type="SUPFAM" id="SSF144091">
    <property type="entry name" value="Rhomboid-like"/>
    <property type="match status" value="1"/>
</dbReference>
<keyword evidence="4 7" id="KW-0256">Endoplasmic reticulum</keyword>
<keyword evidence="9" id="KW-1185">Reference proteome</keyword>
<keyword evidence="5 7" id="KW-1133">Transmembrane helix</keyword>
<dbReference type="GO" id="GO:0005789">
    <property type="term" value="C:endoplasmic reticulum membrane"/>
    <property type="evidence" value="ECO:0007669"/>
    <property type="project" value="UniProtKB-SubCell"/>
</dbReference>
<organism evidence="8">
    <name type="scientific">Medioppia subpectinata</name>
    <dbReference type="NCBI Taxonomy" id="1979941"/>
    <lineage>
        <taxon>Eukaryota</taxon>
        <taxon>Metazoa</taxon>
        <taxon>Ecdysozoa</taxon>
        <taxon>Arthropoda</taxon>
        <taxon>Chelicerata</taxon>
        <taxon>Arachnida</taxon>
        <taxon>Acari</taxon>
        <taxon>Acariformes</taxon>
        <taxon>Sarcoptiformes</taxon>
        <taxon>Oribatida</taxon>
        <taxon>Brachypylina</taxon>
        <taxon>Oppioidea</taxon>
        <taxon>Oppiidae</taxon>
        <taxon>Medioppia</taxon>
    </lineage>
</organism>
<keyword evidence="6 7" id="KW-0472">Membrane</keyword>
<dbReference type="Proteomes" id="UP000759131">
    <property type="component" value="Unassembled WGS sequence"/>
</dbReference>
<feature type="transmembrane region" description="Helical" evidence="7">
    <location>
        <begin position="108"/>
        <end position="132"/>
    </location>
</feature>
<comment type="subcellular location">
    <subcellularLocation>
        <location evidence="1 7">Endoplasmic reticulum membrane</location>
        <topology evidence="1 7">Multi-pass membrane protein</topology>
    </subcellularLocation>
</comment>
<dbReference type="InterPro" id="IPR007599">
    <property type="entry name" value="DER1"/>
</dbReference>
<comment type="similarity">
    <text evidence="2 7">Belongs to the derlin family.</text>
</comment>
<gene>
    <name evidence="8" type="ORF">OSB1V03_LOCUS21456</name>
</gene>
<comment type="caution">
    <text evidence="7">Lacks conserved residue(s) required for the propagation of feature annotation.</text>
</comment>
<name>A0A7R9QJ41_9ACAR</name>
<feature type="non-terminal residue" evidence="8">
    <location>
        <position position="1"/>
    </location>
</feature>
<evidence type="ECO:0000256" key="2">
    <source>
        <dbReference type="ARBA" id="ARBA00008917"/>
    </source>
</evidence>
<dbReference type="GO" id="GO:0006950">
    <property type="term" value="P:response to stress"/>
    <property type="evidence" value="ECO:0007669"/>
    <property type="project" value="UniProtKB-ARBA"/>
</dbReference>
<keyword evidence="3 7" id="KW-0812">Transmembrane</keyword>
<feature type="transmembrane region" description="Helical" evidence="7">
    <location>
        <begin position="30"/>
        <end position="47"/>
    </location>
</feature>
<dbReference type="Pfam" id="PF04511">
    <property type="entry name" value="DER1"/>
    <property type="match status" value="1"/>
</dbReference>
<proteinExistence type="inferred from homology"/>
<comment type="function">
    <text evidence="7">May be involved in the degradation of misfolded endoplasmic reticulum (ER) luminal proteins.</text>
</comment>